<dbReference type="PROSITE" id="PS00041">
    <property type="entry name" value="HTH_ARAC_FAMILY_1"/>
    <property type="match status" value="1"/>
</dbReference>
<organism evidence="5 6">
    <name type="scientific">Streptomyces azureus</name>
    <dbReference type="NCBI Taxonomy" id="146537"/>
    <lineage>
        <taxon>Bacteria</taxon>
        <taxon>Bacillati</taxon>
        <taxon>Actinomycetota</taxon>
        <taxon>Actinomycetes</taxon>
        <taxon>Kitasatosporales</taxon>
        <taxon>Streptomycetaceae</taxon>
        <taxon>Streptomyces</taxon>
    </lineage>
</organism>
<protein>
    <submittedName>
        <fullName evidence="5">AraC family transcriptional regulator</fullName>
    </submittedName>
</protein>
<dbReference type="InterPro" id="IPR018060">
    <property type="entry name" value="HTH_AraC"/>
</dbReference>
<evidence type="ECO:0000313" key="5">
    <source>
        <dbReference type="EMBL" id="GAP48291.1"/>
    </source>
</evidence>
<dbReference type="SMART" id="SM00342">
    <property type="entry name" value="HTH_ARAC"/>
    <property type="match status" value="1"/>
</dbReference>
<dbReference type="SUPFAM" id="SSF46689">
    <property type="entry name" value="Homeodomain-like"/>
    <property type="match status" value="2"/>
</dbReference>
<keyword evidence="1" id="KW-0805">Transcription regulation</keyword>
<dbReference type="Pfam" id="PF12852">
    <property type="entry name" value="Cupin_6"/>
    <property type="match status" value="1"/>
</dbReference>
<keyword evidence="3" id="KW-0804">Transcription</keyword>
<dbReference type="PRINTS" id="PR00032">
    <property type="entry name" value="HTHARAC"/>
</dbReference>
<evidence type="ECO:0000259" key="4">
    <source>
        <dbReference type="PROSITE" id="PS01124"/>
    </source>
</evidence>
<dbReference type="Pfam" id="PF12833">
    <property type="entry name" value="HTH_18"/>
    <property type="match status" value="1"/>
</dbReference>
<dbReference type="Gene3D" id="1.10.10.60">
    <property type="entry name" value="Homeodomain-like"/>
    <property type="match status" value="2"/>
</dbReference>
<dbReference type="Proteomes" id="UP000053859">
    <property type="component" value="Unassembled WGS sequence"/>
</dbReference>
<proteinExistence type="predicted"/>
<feature type="domain" description="HTH araC/xylS-type" evidence="4">
    <location>
        <begin position="205"/>
        <end position="307"/>
    </location>
</feature>
<dbReference type="PROSITE" id="PS01124">
    <property type="entry name" value="HTH_ARAC_FAMILY_2"/>
    <property type="match status" value="1"/>
</dbReference>
<dbReference type="InterPro" id="IPR020449">
    <property type="entry name" value="Tscrpt_reg_AraC-type_HTH"/>
</dbReference>
<name>A0A0K8PK87_STRAJ</name>
<dbReference type="InterPro" id="IPR050204">
    <property type="entry name" value="AraC_XylS_family_regulators"/>
</dbReference>
<dbReference type="EMBL" id="DF968255">
    <property type="protein sequence ID" value="GAP48291.1"/>
    <property type="molecule type" value="Genomic_DNA"/>
</dbReference>
<evidence type="ECO:0000256" key="2">
    <source>
        <dbReference type="ARBA" id="ARBA00023125"/>
    </source>
</evidence>
<keyword evidence="2" id="KW-0238">DNA-binding</keyword>
<evidence type="ECO:0000256" key="1">
    <source>
        <dbReference type="ARBA" id="ARBA00023015"/>
    </source>
</evidence>
<dbReference type="PANTHER" id="PTHR46796:SF13">
    <property type="entry name" value="HTH-TYPE TRANSCRIPTIONAL ACTIVATOR RHAS"/>
    <property type="match status" value="1"/>
</dbReference>
<evidence type="ECO:0000313" key="6">
    <source>
        <dbReference type="Proteomes" id="UP000053859"/>
    </source>
</evidence>
<dbReference type="GO" id="GO:0043565">
    <property type="term" value="F:sequence-specific DNA binding"/>
    <property type="evidence" value="ECO:0007669"/>
    <property type="project" value="InterPro"/>
</dbReference>
<dbReference type="InterPro" id="IPR011051">
    <property type="entry name" value="RmlC_Cupin_sf"/>
</dbReference>
<reference evidence="5" key="1">
    <citation type="journal article" date="2015" name="Genome Announc.">
        <title>Draft Genome Sequence of Thiostrepton-Producing Streptomyces azureus ATCC 14921.</title>
        <authorList>
            <person name="Sakihara K."/>
            <person name="Maeda J."/>
            <person name="Tashiro K."/>
            <person name="Fujino Y."/>
            <person name="Kuhara S."/>
            <person name="Ohshima T."/>
            <person name="Ogata S."/>
            <person name="Doi K."/>
        </authorList>
    </citation>
    <scope>NUCLEOTIDE SEQUENCE [LARGE SCALE GENOMIC DNA]</scope>
    <source>
        <strain evidence="5">ATCC14921</strain>
    </source>
</reference>
<dbReference type="RefSeq" id="WP_059417525.1">
    <property type="nucleotide sequence ID" value="NZ_DF968255.1"/>
</dbReference>
<accession>A0A0K8PK87</accession>
<keyword evidence="6" id="KW-1185">Reference proteome</keyword>
<dbReference type="InterPro" id="IPR032783">
    <property type="entry name" value="AraC_lig"/>
</dbReference>
<gene>
    <name evidence="5" type="ORF">SAZU_3118</name>
</gene>
<dbReference type="InterPro" id="IPR018062">
    <property type="entry name" value="HTH_AraC-typ_CS"/>
</dbReference>
<dbReference type="OrthoDB" id="241790at2"/>
<dbReference type="PATRIC" id="fig|146537.3.peg.3299"/>
<sequence>MDVVSDVIATMRVGRPKFTHSYRDGEWGNRFGPYPGAGFHIVLRGGCWLLPSDGDAIRLSAGDVAFLPHGAMHGMGSDPSMMPALLPPDPVPKRADLSGAHSSRTDQAMSGTVLLCGAYRLDRGQVHPFLHALPEVIHIPARPGRHPALRAAVDLLGADLADAGPGTDAALPALLDLLLVYVLRAWLREETSRSPTAGWCAALTDPAVAAALNHIHRRTGYPWTVQTLAHQVGMSRTAFARRFTQTVGQAPMAYMTWWRLSTAARMLRDDDDPLAMVAQRIGYTSEFAFSNAFKRAYGVAPGRYRRAQREPQPTGAG</sequence>
<dbReference type="AlphaFoldDB" id="A0A0K8PK87"/>
<dbReference type="GO" id="GO:0003700">
    <property type="term" value="F:DNA-binding transcription factor activity"/>
    <property type="evidence" value="ECO:0007669"/>
    <property type="project" value="InterPro"/>
</dbReference>
<dbReference type="SUPFAM" id="SSF51182">
    <property type="entry name" value="RmlC-like cupins"/>
    <property type="match status" value="1"/>
</dbReference>
<evidence type="ECO:0000256" key="3">
    <source>
        <dbReference type="ARBA" id="ARBA00023163"/>
    </source>
</evidence>
<dbReference type="PANTHER" id="PTHR46796">
    <property type="entry name" value="HTH-TYPE TRANSCRIPTIONAL ACTIVATOR RHAS-RELATED"/>
    <property type="match status" value="1"/>
</dbReference>
<dbReference type="InterPro" id="IPR009057">
    <property type="entry name" value="Homeodomain-like_sf"/>
</dbReference>